<reference evidence="6" key="1">
    <citation type="submission" date="2016-07" db="EMBL/GenBank/DDBJ databases">
        <title>Microvirga ossetica sp. nov. a new species of rhizobia isolated from root nodules of the legume species Vicia alpestris Steven originated from North Ossetia region in the Caucasus.</title>
        <authorList>
            <person name="Safronova V.I."/>
            <person name="Kuznetsova I.G."/>
            <person name="Sazanova A.L."/>
            <person name="Belimov A."/>
            <person name="Andronov E."/>
            <person name="Osledkin Y.S."/>
            <person name="Onishchuk O.P."/>
            <person name="Kurchak O.N."/>
            <person name="Shaposhnikov A.I."/>
            <person name="Willems A."/>
            <person name="Tikhonovich I.A."/>
        </authorList>
    </citation>
    <scope>NUCLEOTIDE SEQUENCE [LARGE SCALE GENOMIC DNA]</scope>
    <source>
        <strain evidence="6">V5/3M</strain>
        <plasmid evidence="6">unnamed1</plasmid>
    </source>
</reference>
<keyword evidence="3" id="KW-0479">Metal-binding</keyword>
<dbReference type="InterPro" id="IPR023198">
    <property type="entry name" value="PGP-like_dom2"/>
</dbReference>
<evidence type="ECO:0000256" key="2">
    <source>
        <dbReference type="ARBA" id="ARBA00006171"/>
    </source>
</evidence>
<sequence length="227" mass="25230">MTNEHPDAGGPGRHPFRAVLWDIDGTLLLSEDMHFRALRHALATEGVEAPDEFHHEIVGRAAKVVYEKCWQIFGLSMSFDQWRRLKYSYYTAHAAEIAVRPGALEAWRLFEQSGLRQALVSNSDRIVVNANIRVLGLETPGFISVSINDVVRGKPDPEPYERAATLLGLKPQQCIVIEDSPTGAQAALAAGTHIIAWPEDRTLEFPPSIRPITDLEPAVKELLQYAA</sequence>
<evidence type="ECO:0008006" key="7">
    <source>
        <dbReference type="Google" id="ProtNLM"/>
    </source>
</evidence>
<dbReference type="PANTHER" id="PTHR46193:SF18">
    <property type="entry name" value="HEXITOL PHOSPHATASE B"/>
    <property type="match status" value="1"/>
</dbReference>
<dbReference type="InterPro" id="IPR036412">
    <property type="entry name" value="HAD-like_sf"/>
</dbReference>
<dbReference type="SFLD" id="SFLDG01129">
    <property type="entry name" value="C1.5:_HAD__Beta-PGM__Phosphata"/>
    <property type="match status" value="1"/>
</dbReference>
<dbReference type="Gene3D" id="1.10.150.240">
    <property type="entry name" value="Putative phosphatase, domain 2"/>
    <property type="match status" value="1"/>
</dbReference>
<dbReference type="OrthoDB" id="9800058at2"/>
<dbReference type="EMBL" id="CP016617">
    <property type="protein sequence ID" value="ANY82471.1"/>
    <property type="molecule type" value="Genomic_DNA"/>
</dbReference>
<dbReference type="CDD" id="cd07505">
    <property type="entry name" value="HAD_BPGM-like"/>
    <property type="match status" value="1"/>
</dbReference>
<dbReference type="GO" id="GO:0046872">
    <property type="term" value="F:metal ion binding"/>
    <property type="evidence" value="ECO:0007669"/>
    <property type="project" value="UniProtKB-KW"/>
</dbReference>
<evidence type="ECO:0000313" key="6">
    <source>
        <dbReference type="EMBL" id="ANY82471.1"/>
    </source>
</evidence>
<accession>A0A1B2ER82</accession>
<keyword evidence="5" id="KW-0119">Carbohydrate metabolism</keyword>
<dbReference type="InterPro" id="IPR006439">
    <property type="entry name" value="HAD-SF_hydro_IA"/>
</dbReference>
<dbReference type="RefSeq" id="WP_099513579.1">
    <property type="nucleotide sequence ID" value="NZ_CP016617.1"/>
</dbReference>
<dbReference type="PROSITE" id="PS01228">
    <property type="entry name" value="COF_1"/>
    <property type="match status" value="1"/>
</dbReference>
<dbReference type="Pfam" id="PF00702">
    <property type="entry name" value="Hydrolase"/>
    <property type="match status" value="1"/>
</dbReference>
<dbReference type="AlphaFoldDB" id="A0A1B2ER82"/>
<dbReference type="InterPro" id="IPR051600">
    <property type="entry name" value="Beta-PGM-like"/>
</dbReference>
<dbReference type="Gene3D" id="3.40.50.1000">
    <property type="entry name" value="HAD superfamily/HAD-like"/>
    <property type="match status" value="1"/>
</dbReference>
<dbReference type="InterPro" id="IPR023214">
    <property type="entry name" value="HAD_sf"/>
</dbReference>
<comment type="similarity">
    <text evidence="2">Belongs to the HAD-like hydrolase superfamily. CbbY/CbbZ/Gph/YieH family.</text>
</comment>
<evidence type="ECO:0000256" key="3">
    <source>
        <dbReference type="ARBA" id="ARBA00022723"/>
    </source>
</evidence>
<dbReference type="GO" id="GO:0003824">
    <property type="term" value="F:catalytic activity"/>
    <property type="evidence" value="ECO:0007669"/>
    <property type="project" value="UniProtKB-ARBA"/>
</dbReference>
<dbReference type="PRINTS" id="PR00413">
    <property type="entry name" value="HADHALOGNASE"/>
</dbReference>
<protein>
    <recommendedName>
        <fullName evidence="7">Haloacid dehalogenase</fullName>
    </recommendedName>
</protein>
<geneLocation type="plasmid" evidence="6">
    <name>unnamed1</name>
</geneLocation>
<keyword evidence="4" id="KW-0460">Magnesium</keyword>
<evidence type="ECO:0000256" key="1">
    <source>
        <dbReference type="ARBA" id="ARBA00001946"/>
    </source>
</evidence>
<dbReference type="NCBIfam" id="TIGR01509">
    <property type="entry name" value="HAD-SF-IA-v3"/>
    <property type="match status" value="1"/>
</dbReference>
<comment type="cofactor">
    <cofactor evidence="1">
        <name>Mg(2+)</name>
        <dbReference type="ChEBI" id="CHEBI:18420"/>
    </cofactor>
</comment>
<dbReference type="SFLD" id="SFLDS00003">
    <property type="entry name" value="Haloacid_Dehalogenase"/>
    <property type="match status" value="1"/>
</dbReference>
<name>A0A1B2ER82_9HYPH</name>
<dbReference type="PANTHER" id="PTHR46193">
    <property type="entry name" value="6-PHOSPHOGLUCONATE PHOSPHATASE"/>
    <property type="match status" value="1"/>
</dbReference>
<dbReference type="KEGG" id="moc:BB934_29715"/>
<evidence type="ECO:0000256" key="4">
    <source>
        <dbReference type="ARBA" id="ARBA00022842"/>
    </source>
</evidence>
<proteinExistence type="inferred from homology"/>
<evidence type="ECO:0000256" key="5">
    <source>
        <dbReference type="ARBA" id="ARBA00023277"/>
    </source>
</evidence>
<keyword evidence="6" id="KW-0614">Plasmid</keyword>
<organism evidence="6">
    <name type="scientific">Microvirga ossetica</name>
    <dbReference type="NCBI Taxonomy" id="1882682"/>
    <lineage>
        <taxon>Bacteria</taxon>
        <taxon>Pseudomonadati</taxon>
        <taxon>Pseudomonadota</taxon>
        <taxon>Alphaproteobacteria</taxon>
        <taxon>Hyphomicrobiales</taxon>
        <taxon>Methylobacteriaceae</taxon>
        <taxon>Microvirga</taxon>
    </lineage>
</organism>
<dbReference type="SUPFAM" id="SSF56784">
    <property type="entry name" value="HAD-like"/>
    <property type="match status" value="1"/>
</dbReference>
<gene>
    <name evidence="6" type="ORF">BB934_29715</name>
</gene>